<evidence type="ECO:0000313" key="2">
    <source>
        <dbReference type="Proteomes" id="UP000183200"/>
    </source>
</evidence>
<dbReference type="AlphaFoldDB" id="A0A1H0HQI8"/>
<name>A0A1H0HQI8_9SPHI</name>
<accession>A0A1H0HQI8</accession>
<keyword evidence="2" id="KW-1185">Reference proteome</keyword>
<reference evidence="2" key="1">
    <citation type="submission" date="2016-10" db="EMBL/GenBank/DDBJ databases">
        <authorList>
            <person name="Varghese N."/>
            <person name="Submissions S."/>
        </authorList>
    </citation>
    <scope>NUCLEOTIDE SEQUENCE [LARGE SCALE GENOMIC DNA]</scope>
    <source>
        <strain evidence="2">DSM 19110</strain>
    </source>
</reference>
<dbReference type="EMBL" id="FNGY01000012">
    <property type="protein sequence ID" value="SDO21397.1"/>
    <property type="molecule type" value="Genomic_DNA"/>
</dbReference>
<proteinExistence type="predicted"/>
<evidence type="ECO:0000313" key="1">
    <source>
        <dbReference type="EMBL" id="SDO21397.1"/>
    </source>
</evidence>
<organism evidence="1 2">
    <name type="scientific">Pedobacter steynii</name>
    <dbReference type="NCBI Taxonomy" id="430522"/>
    <lineage>
        <taxon>Bacteria</taxon>
        <taxon>Pseudomonadati</taxon>
        <taxon>Bacteroidota</taxon>
        <taxon>Sphingobacteriia</taxon>
        <taxon>Sphingobacteriales</taxon>
        <taxon>Sphingobacteriaceae</taxon>
        <taxon>Pedobacter</taxon>
    </lineage>
</organism>
<gene>
    <name evidence="1" type="ORF">SAMN05421820_112223</name>
</gene>
<sequence>MISLKRTNVAYKEQKKAFSYQSMKRPLSIKYRLKGKKYYNIPPQTDNTCPVT</sequence>
<protein>
    <submittedName>
        <fullName evidence="1">Uncharacterized protein</fullName>
    </submittedName>
</protein>
<dbReference type="Proteomes" id="UP000183200">
    <property type="component" value="Unassembled WGS sequence"/>
</dbReference>